<feature type="domain" description="TIL" evidence="4">
    <location>
        <begin position="140"/>
        <end position="195"/>
    </location>
</feature>
<protein>
    <recommendedName>
        <fullName evidence="4">TIL domain-containing protein</fullName>
    </recommendedName>
</protein>
<evidence type="ECO:0000259" key="4">
    <source>
        <dbReference type="Pfam" id="PF01826"/>
    </source>
</evidence>
<keyword evidence="6" id="KW-1185">Reference proteome</keyword>
<sequence length="197" mass="23302">MRYLLLLALLLYDIADAARPHIYDYDDPDSIKAHSLLDERRNWRKKALLKPFEHKDLDDRRYEHDVLGYLDDLDPKHYVANDKRREMDPSETQYKEQRRYEDADNLNMLPKIKTEVGHNAHVISKGSEKKMPFIMTCDRTYERYEPCFAGCAAVTCDNPRERLRPCYPFCEPGCVCVPPYVRDDRTHKCVLPEECTK</sequence>
<evidence type="ECO:0000313" key="5">
    <source>
        <dbReference type="EMBL" id="CAH0725723.1"/>
    </source>
</evidence>
<feature type="signal peptide" evidence="3">
    <location>
        <begin position="1"/>
        <end position="17"/>
    </location>
</feature>
<dbReference type="InterPro" id="IPR051368">
    <property type="entry name" value="SerProtInhib-TIL_Domain"/>
</dbReference>
<gene>
    <name evidence="5" type="ORF">BINO364_LOCUS11279</name>
</gene>
<feature type="chain" id="PRO_5035434619" description="TIL domain-containing protein" evidence="3">
    <location>
        <begin position="18"/>
        <end position="197"/>
    </location>
</feature>
<dbReference type="GO" id="GO:0030414">
    <property type="term" value="F:peptidase inhibitor activity"/>
    <property type="evidence" value="ECO:0007669"/>
    <property type="project" value="UniProtKB-KW"/>
</dbReference>
<dbReference type="PANTHER" id="PTHR23259:SF70">
    <property type="entry name" value="ACCESSORY GLAND PROTEIN ACP62F-RELATED"/>
    <property type="match status" value="1"/>
</dbReference>
<evidence type="ECO:0000313" key="6">
    <source>
        <dbReference type="Proteomes" id="UP000838878"/>
    </source>
</evidence>
<keyword evidence="3" id="KW-0732">Signal</keyword>
<keyword evidence="1" id="KW-0646">Protease inhibitor</keyword>
<evidence type="ECO:0000256" key="1">
    <source>
        <dbReference type="ARBA" id="ARBA00022690"/>
    </source>
</evidence>
<dbReference type="Gene3D" id="2.10.25.10">
    <property type="entry name" value="Laminin"/>
    <property type="match status" value="1"/>
</dbReference>
<feature type="non-terminal residue" evidence="5">
    <location>
        <position position="197"/>
    </location>
</feature>
<dbReference type="InterPro" id="IPR002919">
    <property type="entry name" value="TIL_dom"/>
</dbReference>
<reference evidence="5" key="1">
    <citation type="submission" date="2021-12" db="EMBL/GenBank/DDBJ databases">
        <authorList>
            <person name="Martin H S."/>
        </authorList>
    </citation>
    <scope>NUCLEOTIDE SEQUENCE</scope>
</reference>
<dbReference type="Proteomes" id="UP000838878">
    <property type="component" value="Chromosome 5"/>
</dbReference>
<name>A0A8J9VNF4_9NEOP</name>
<dbReference type="CDD" id="cd19941">
    <property type="entry name" value="TIL"/>
    <property type="match status" value="1"/>
</dbReference>
<accession>A0A8J9VNF4</accession>
<proteinExistence type="predicted"/>
<evidence type="ECO:0000256" key="3">
    <source>
        <dbReference type="SAM" id="SignalP"/>
    </source>
</evidence>
<organism evidence="5 6">
    <name type="scientific">Brenthis ino</name>
    <name type="common">lesser marbled fritillary</name>
    <dbReference type="NCBI Taxonomy" id="405034"/>
    <lineage>
        <taxon>Eukaryota</taxon>
        <taxon>Metazoa</taxon>
        <taxon>Ecdysozoa</taxon>
        <taxon>Arthropoda</taxon>
        <taxon>Hexapoda</taxon>
        <taxon>Insecta</taxon>
        <taxon>Pterygota</taxon>
        <taxon>Neoptera</taxon>
        <taxon>Endopterygota</taxon>
        <taxon>Lepidoptera</taxon>
        <taxon>Glossata</taxon>
        <taxon>Ditrysia</taxon>
        <taxon>Papilionoidea</taxon>
        <taxon>Nymphalidae</taxon>
        <taxon>Heliconiinae</taxon>
        <taxon>Argynnini</taxon>
        <taxon>Brenthis</taxon>
    </lineage>
</organism>
<dbReference type="PANTHER" id="PTHR23259">
    <property type="entry name" value="RIDDLE"/>
    <property type="match status" value="1"/>
</dbReference>
<keyword evidence="2" id="KW-1015">Disulfide bond</keyword>
<dbReference type="OrthoDB" id="7491005at2759"/>
<dbReference type="EMBL" id="OV170225">
    <property type="protein sequence ID" value="CAH0725723.1"/>
    <property type="molecule type" value="Genomic_DNA"/>
</dbReference>
<evidence type="ECO:0000256" key="2">
    <source>
        <dbReference type="ARBA" id="ARBA00023157"/>
    </source>
</evidence>
<dbReference type="SUPFAM" id="SSF57567">
    <property type="entry name" value="Serine protease inhibitors"/>
    <property type="match status" value="1"/>
</dbReference>
<dbReference type="InterPro" id="IPR036084">
    <property type="entry name" value="Ser_inhib-like_sf"/>
</dbReference>
<dbReference type="AlphaFoldDB" id="A0A8J9VNF4"/>
<dbReference type="Pfam" id="PF01826">
    <property type="entry name" value="TIL"/>
    <property type="match status" value="1"/>
</dbReference>